<dbReference type="InterPro" id="IPR025714">
    <property type="entry name" value="Methyltranfer_dom"/>
</dbReference>
<comment type="caution">
    <text evidence="2">The sequence shown here is derived from an EMBL/GenBank/DDBJ whole genome shotgun (WGS) entry which is preliminary data.</text>
</comment>
<protein>
    <submittedName>
        <fullName evidence="2">Demethylmenaquinone methyltransferase</fullName>
        <ecNumber evidence="2">2.1.1.163</ecNumber>
    </submittedName>
</protein>
<evidence type="ECO:0000313" key="3">
    <source>
        <dbReference type="Proteomes" id="UP000702425"/>
    </source>
</evidence>
<dbReference type="SUPFAM" id="SSF53335">
    <property type="entry name" value="S-adenosyl-L-methionine-dependent methyltransferases"/>
    <property type="match status" value="1"/>
</dbReference>
<dbReference type="RefSeq" id="WP_172190346.1">
    <property type="nucleotide sequence ID" value="NZ_CAWPPK010000302.1"/>
</dbReference>
<gene>
    <name evidence="2" type="primary">menG_2</name>
    <name evidence="2" type="ORF">E5S67_04207</name>
</gene>
<dbReference type="CDD" id="cd02440">
    <property type="entry name" value="AdoMet_MTases"/>
    <property type="match status" value="1"/>
</dbReference>
<keyword evidence="3" id="KW-1185">Reference proteome</keyword>
<dbReference type="Pfam" id="PF13847">
    <property type="entry name" value="Methyltransf_31"/>
    <property type="match status" value="1"/>
</dbReference>
<dbReference type="Proteomes" id="UP000702425">
    <property type="component" value="Unassembled WGS sequence"/>
</dbReference>
<keyword evidence="2" id="KW-0808">Transferase</keyword>
<dbReference type="EC" id="2.1.1.163" evidence="2"/>
<dbReference type="PANTHER" id="PTHR43464">
    <property type="entry name" value="METHYLTRANSFERASE"/>
    <property type="match status" value="1"/>
</dbReference>
<dbReference type="InterPro" id="IPR029063">
    <property type="entry name" value="SAM-dependent_MTases_sf"/>
</dbReference>
<dbReference type="PANTHER" id="PTHR43464:SF91">
    <property type="entry name" value="SLL0487 PROTEIN"/>
    <property type="match status" value="1"/>
</dbReference>
<keyword evidence="2" id="KW-0489">Methyltransferase</keyword>
<evidence type="ECO:0000313" key="2">
    <source>
        <dbReference type="EMBL" id="NQE36442.1"/>
    </source>
</evidence>
<evidence type="ECO:0000259" key="1">
    <source>
        <dbReference type="Pfam" id="PF13847"/>
    </source>
</evidence>
<feature type="domain" description="Methyltransferase" evidence="1">
    <location>
        <begin position="56"/>
        <end position="164"/>
    </location>
</feature>
<dbReference type="GO" id="GO:0032259">
    <property type="term" value="P:methylation"/>
    <property type="evidence" value="ECO:0007669"/>
    <property type="project" value="UniProtKB-KW"/>
</dbReference>
<dbReference type="GO" id="GO:0043770">
    <property type="term" value="F:demethylmenaquinone methyltransferase activity"/>
    <property type="evidence" value="ECO:0007669"/>
    <property type="project" value="UniProtKB-EC"/>
</dbReference>
<proteinExistence type="predicted"/>
<name>A0ABX2D1C0_9CYAN</name>
<dbReference type="EMBL" id="SRRZ01000085">
    <property type="protein sequence ID" value="NQE36442.1"/>
    <property type="molecule type" value="Genomic_DNA"/>
</dbReference>
<dbReference type="Gene3D" id="3.40.50.150">
    <property type="entry name" value="Vaccinia Virus protein VP39"/>
    <property type="match status" value="1"/>
</dbReference>
<sequence>MDHQNLELIENIRQQFDNTPYPRTPLELSPKDNSELLYLHNLVTAYYFRNRRVINTKGKVILDAGCGTGYKSLVLALANPGAKIVGIDLSAESVKLAEQRLQYHGVANAEFYALKIEELPSLGLQFDYINADEVLYLLPDAVAGLQAMKSVLSPDGIIRTNLHSSNGRAGVFRAQAAFKTMGLMNGSPGEVEIEIVRETMEALQDEVGLKAFTWNSDRAQNEAWIMANYLLVGDKGCTIPEMFAMLRGADLEFISMVAWRRWELMDLFKDPDDLPPFLAMSLPEASLEEQLHLFDLLHPLHRLFDFWCGNPDRAQAFVPVAEWTAVDWQSARVHLHPQLRTSQIMEDLSNCIDSQTPFEISRYIIVPTLAPVAIDSKMAACLLPLWDGPQSVVSLVQKWLQIIAEAAVNLEPAAQETALDEVKELLTRLEVLLYVLLER</sequence>
<accession>A0ABX2D1C0</accession>
<organism evidence="2 3">
    <name type="scientific">Microcoleus asticus IPMA8</name>
    <dbReference type="NCBI Taxonomy" id="2563858"/>
    <lineage>
        <taxon>Bacteria</taxon>
        <taxon>Bacillati</taxon>
        <taxon>Cyanobacteriota</taxon>
        <taxon>Cyanophyceae</taxon>
        <taxon>Oscillatoriophycideae</taxon>
        <taxon>Oscillatoriales</taxon>
        <taxon>Microcoleaceae</taxon>
        <taxon>Microcoleus</taxon>
        <taxon>Microcoleus asticus</taxon>
    </lineage>
</organism>
<reference evidence="2 3" key="1">
    <citation type="journal article" date="2020" name="Sci. Rep.">
        <title>A novel cyanobacterial geosmin producer, revising GeoA distribution and dispersion patterns in Bacteria.</title>
        <authorList>
            <person name="Churro C."/>
            <person name="Semedo-Aguiar A.P."/>
            <person name="Silva A.D."/>
            <person name="Pereira-Leal J.B."/>
            <person name="Leite R.B."/>
        </authorList>
    </citation>
    <scope>NUCLEOTIDE SEQUENCE [LARGE SCALE GENOMIC DNA]</scope>
    <source>
        <strain evidence="2 3">IPMA8</strain>
    </source>
</reference>